<dbReference type="Proteomes" id="UP001341840">
    <property type="component" value="Unassembled WGS sequence"/>
</dbReference>
<name>A0ABU6THE9_9FABA</name>
<evidence type="ECO:0000313" key="2">
    <source>
        <dbReference type="Proteomes" id="UP001341840"/>
    </source>
</evidence>
<sequence>MILYGFIADNPGKYMENRAIFALIPYRFTPEITRIITGIYREDPLLSQVRLLNPTTLHALGELPNPYLVKLCWRTPTFHINLQPSVLAPPVTPIVPNPSK</sequence>
<accession>A0ABU6THE9</accession>
<reference evidence="1 2" key="1">
    <citation type="journal article" date="2023" name="Plants (Basel)">
        <title>Bridging the Gap: Combining Genomics and Transcriptomics Approaches to Understand Stylosanthes scabra, an Orphan Legume from the Brazilian Caatinga.</title>
        <authorList>
            <person name="Ferreira-Neto J.R.C."/>
            <person name="da Silva M.D."/>
            <person name="Binneck E."/>
            <person name="de Melo N.F."/>
            <person name="da Silva R.H."/>
            <person name="de Melo A.L.T.M."/>
            <person name="Pandolfi V."/>
            <person name="Bustamante F.O."/>
            <person name="Brasileiro-Vidal A.C."/>
            <person name="Benko-Iseppon A.M."/>
        </authorList>
    </citation>
    <scope>NUCLEOTIDE SEQUENCE [LARGE SCALE GENOMIC DNA]</scope>
    <source>
        <tissue evidence="1">Leaves</tissue>
    </source>
</reference>
<organism evidence="1 2">
    <name type="scientific">Stylosanthes scabra</name>
    <dbReference type="NCBI Taxonomy" id="79078"/>
    <lineage>
        <taxon>Eukaryota</taxon>
        <taxon>Viridiplantae</taxon>
        <taxon>Streptophyta</taxon>
        <taxon>Embryophyta</taxon>
        <taxon>Tracheophyta</taxon>
        <taxon>Spermatophyta</taxon>
        <taxon>Magnoliopsida</taxon>
        <taxon>eudicotyledons</taxon>
        <taxon>Gunneridae</taxon>
        <taxon>Pentapetalae</taxon>
        <taxon>rosids</taxon>
        <taxon>fabids</taxon>
        <taxon>Fabales</taxon>
        <taxon>Fabaceae</taxon>
        <taxon>Papilionoideae</taxon>
        <taxon>50 kb inversion clade</taxon>
        <taxon>dalbergioids sensu lato</taxon>
        <taxon>Dalbergieae</taxon>
        <taxon>Pterocarpus clade</taxon>
        <taxon>Stylosanthes</taxon>
    </lineage>
</organism>
<gene>
    <name evidence="1" type="ORF">PIB30_050640</name>
</gene>
<proteinExistence type="predicted"/>
<feature type="non-terminal residue" evidence="1">
    <location>
        <position position="100"/>
    </location>
</feature>
<evidence type="ECO:0000313" key="1">
    <source>
        <dbReference type="EMBL" id="MED6148176.1"/>
    </source>
</evidence>
<dbReference type="EMBL" id="JASCZI010090971">
    <property type="protein sequence ID" value="MED6148176.1"/>
    <property type="molecule type" value="Genomic_DNA"/>
</dbReference>
<protein>
    <submittedName>
        <fullName evidence="1">Uncharacterized protein</fullName>
    </submittedName>
</protein>
<keyword evidence="2" id="KW-1185">Reference proteome</keyword>
<comment type="caution">
    <text evidence="1">The sequence shown here is derived from an EMBL/GenBank/DDBJ whole genome shotgun (WGS) entry which is preliminary data.</text>
</comment>